<dbReference type="PROSITE" id="PS51257">
    <property type="entry name" value="PROKAR_LIPOPROTEIN"/>
    <property type="match status" value="1"/>
</dbReference>
<organism evidence="2 3">
    <name type="scientific">Chengkuizengella marina</name>
    <dbReference type="NCBI Taxonomy" id="2507566"/>
    <lineage>
        <taxon>Bacteria</taxon>
        <taxon>Bacillati</taxon>
        <taxon>Bacillota</taxon>
        <taxon>Bacilli</taxon>
        <taxon>Bacillales</taxon>
        <taxon>Paenibacillaceae</taxon>
        <taxon>Chengkuizengella</taxon>
    </lineage>
</organism>
<keyword evidence="3" id="KW-1185">Reference proteome</keyword>
<accession>A0A6N9Q513</accession>
<dbReference type="RefSeq" id="WP_160646651.1">
    <property type="nucleotide sequence ID" value="NZ_SIJB01000028.1"/>
</dbReference>
<keyword evidence="1" id="KW-0732">Signal</keyword>
<protein>
    <submittedName>
        <fullName evidence="2">Uncharacterized protein</fullName>
    </submittedName>
</protein>
<evidence type="ECO:0000313" key="3">
    <source>
        <dbReference type="Proteomes" id="UP000448943"/>
    </source>
</evidence>
<comment type="caution">
    <text evidence="2">The sequence shown here is derived from an EMBL/GenBank/DDBJ whole genome shotgun (WGS) entry which is preliminary data.</text>
</comment>
<evidence type="ECO:0000313" key="2">
    <source>
        <dbReference type="EMBL" id="NBI29841.1"/>
    </source>
</evidence>
<dbReference type="AlphaFoldDB" id="A0A6N9Q513"/>
<feature type="chain" id="PRO_5026981692" evidence="1">
    <location>
        <begin position="26"/>
        <end position="252"/>
    </location>
</feature>
<gene>
    <name evidence="2" type="ORF">ERL59_12820</name>
</gene>
<dbReference type="OrthoDB" id="2517683at2"/>
<proteinExistence type="predicted"/>
<dbReference type="EMBL" id="SIJB01000028">
    <property type="protein sequence ID" value="NBI29841.1"/>
    <property type="molecule type" value="Genomic_DNA"/>
</dbReference>
<evidence type="ECO:0000256" key="1">
    <source>
        <dbReference type="SAM" id="SignalP"/>
    </source>
</evidence>
<reference evidence="2 3" key="1">
    <citation type="submission" date="2019-01" db="EMBL/GenBank/DDBJ databases">
        <title>Chengkuizengella sp. nov., isolated from deep-sea sediment of East Pacific Ocean.</title>
        <authorList>
            <person name="Yang J."/>
            <person name="Lai Q."/>
            <person name="Shao Z."/>
        </authorList>
    </citation>
    <scope>NUCLEOTIDE SEQUENCE [LARGE SCALE GENOMIC DNA]</scope>
    <source>
        <strain evidence="2 3">YPA3-1-1</strain>
    </source>
</reference>
<dbReference type="Proteomes" id="UP000448943">
    <property type="component" value="Unassembled WGS sequence"/>
</dbReference>
<feature type="signal peptide" evidence="1">
    <location>
        <begin position="1"/>
        <end position="25"/>
    </location>
</feature>
<sequence>MKYKYCVLTFTIVLFVSLLSSCSKVEVNLPNQKEYIPENANTQLEEATDTITRKVDFSEELLNVDEKLVKESKIAVQIESPITIARSQVSTGGTYLDLYLSIQLVRGRYSEDWTPGAFEGRNWNGVFVFVLSNRSGEIISETTVNSFYDNAPLTFNSFFDFHFDDYNNDGNIDFIIQQYGSSNYKITKLFTIRNNVVELLPIKDSKGILISGNLEKVDEITFKKTLYNHMDGTYNTDYYTWDGSQFILREFN</sequence>
<name>A0A6N9Q513_9BACL</name>